<dbReference type="SUPFAM" id="SSF49464">
    <property type="entry name" value="Carboxypeptidase regulatory domain-like"/>
    <property type="match status" value="1"/>
</dbReference>
<keyword evidence="10" id="KW-0732">Signal</keyword>
<dbReference type="GO" id="GO:0009279">
    <property type="term" value="C:cell outer membrane"/>
    <property type="evidence" value="ECO:0007669"/>
    <property type="project" value="UniProtKB-SubCell"/>
</dbReference>
<comment type="subcellular location">
    <subcellularLocation>
        <location evidence="1 8">Cell outer membrane</location>
        <topology evidence="1 8">Multi-pass membrane protein</topology>
    </subcellularLocation>
</comment>
<dbReference type="InterPro" id="IPR023996">
    <property type="entry name" value="TonB-dep_OMP_SusC/RagA"/>
</dbReference>
<organism evidence="13 14">
    <name type="scientific">Siphonobacter curvatus</name>
    <dbReference type="NCBI Taxonomy" id="2094562"/>
    <lineage>
        <taxon>Bacteria</taxon>
        <taxon>Pseudomonadati</taxon>
        <taxon>Bacteroidota</taxon>
        <taxon>Cytophagia</taxon>
        <taxon>Cytophagales</taxon>
        <taxon>Cytophagaceae</taxon>
        <taxon>Siphonobacter</taxon>
    </lineage>
</organism>
<comment type="caution">
    <text evidence="13">The sequence shown here is derived from an EMBL/GenBank/DDBJ whole genome shotgun (WGS) entry which is preliminary data.</text>
</comment>
<keyword evidence="2 8" id="KW-0813">Transport</keyword>
<evidence type="ECO:0000256" key="3">
    <source>
        <dbReference type="ARBA" id="ARBA00022452"/>
    </source>
</evidence>
<dbReference type="Pfam" id="PF07715">
    <property type="entry name" value="Plug"/>
    <property type="match status" value="1"/>
</dbReference>
<dbReference type="Gene3D" id="2.170.130.10">
    <property type="entry name" value="TonB-dependent receptor, plug domain"/>
    <property type="match status" value="1"/>
</dbReference>
<dbReference type="SUPFAM" id="SSF56935">
    <property type="entry name" value="Porins"/>
    <property type="match status" value="1"/>
</dbReference>
<evidence type="ECO:0000256" key="2">
    <source>
        <dbReference type="ARBA" id="ARBA00022448"/>
    </source>
</evidence>
<evidence type="ECO:0000259" key="11">
    <source>
        <dbReference type="Pfam" id="PF00593"/>
    </source>
</evidence>
<dbReference type="Proteomes" id="UP000239590">
    <property type="component" value="Unassembled WGS sequence"/>
</dbReference>
<dbReference type="NCBIfam" id="TIGR04056">
    <property type="entry name" value="OMP_RagA_SusC"/>
    <property type="match status" value="1"/>
</dbReference>
<protein>
    <submittedName>
        <fullName evidence="13">SusC/RagA family protein</fullName>
    </submittedName>
</protein>
<comment type="similarity">
    <text evidence="8 9">Belongs to the TonB-dependent receptor family.</text>
</comment>
<dbReference type="InterPro" id="IPR039426">
    <property type="entry name" value="TonB-dep_rcpt-like"/>
</dbReference>
<proteinExistence type="inferred from homology"/>
<dbReference type="InterPro" id="IPR037066">
    <property type="entry name" value="Plug_dom_sf"/>
</dbReference>
<dbReference type="Pfam" id="PF00593">
    <property type="entry name" value="TonB_dep_Rec_b-barrel"/>
    <property type="match status" value="1"/>
</dbReference>
<keyword evidence="14" id="KW-1185">Reference proteome</keyword>
<keyword evidence="4 8" id="KW-0812">Transmembrane</keyword>
<dbReference type="InterPro" id="IPR012910">
    <property type="entry name" value="Plug_dom"/>
</dbReference>
<keyword evidence="7 8" id="KW-0998">Cell outer membrane</keyword>
<feature type="domain" description="TonB-dependent receptor-like beta-barrel" evidence="11">
    <location>
        <begin position="443"/>
        <end position="850"/>
    </location>
</feature>
<dbReference type="InterPro" id="IPR023997">
    <property type="entry name" value="TonB-dep_OMP_SusC/RagA_CS"/>
</dbReference>
<accession>A0A2S7II13</accession>
<evidence type="ECO:0000313" key="13">
    <source>
        <dbReference type="EMBL" id="PQA55629.1"/>
    </source>
</evidence>
<feature type="domain" description="TonB-dependent receptor plug" evidence="12">
    <location>
        <begin position="117"/>
        <end position="238"/>
    </location>
</feature>
<dbReference type="Pfam" id="PF13715">
    <property type="entry name" value="CarbopepD_reg_2"/>
    <property type="match status" value="1"/>
</dbReference>
<dbReference type="Gene3D" id="2.60.40.1120">
    <property type="entry name" value="Carboxypeptidase-like, regulatory domain"/>
    <property type="match status" value="1"/>
</dbReference>
<feature type="signal peptide" evidence="10">
    <location>
        <begin position="1"/>
        <end position="22"/>
    </location>
</feature>
<evidence type="ECO:0000256" key="10">
    <source>
        <dbReference type="SAM" id="SignalP"/>
    </source>
</evidence>
<reference evidence="14" key="1">
    <citation type="submission" date="2018-02" db="EMBL/GenBank/DDBJ databases">
        <title>Genome sequencing of Solimonas sp. HR-BB.</title>
        <authorList>
            <person name="Lee Y."/>
            <person name="Jeon C.O."/>
        </authorList>
    </citation>
    <scope>NUCLEOTIDE SEQUENCE [LARGE SCALE GENOMIC DNA]</scope>
    <source>
        <strain evidence="14">HR-U</strain>
    </source>
</reference>
<evidence type="ECO:0000256" key="8">
    <source>
        <dbReference type="PROSITE-ProRule" id="PRU01360"/>
    </source>
</evidence>
<dbReference type="FunFam" id="2.170.130.10:FF:000008">
    <property type="entry name" value="SusC/RagA family TonB-linked outer membrane protein"/>
    <property type="match status" value="1"/>
</dbReference>
<keyword evidence="6 8" id="KW-0472">Membrane</keyword>
<feature type="chain" id="PRO_5015630389" evidence="10">
    <location>
        <begin position="23"/>
        <end position="1063"/>
    </location>
</feature>
<dbReference type="Gene3D" id="2.40.170.20">
    <property type="entry name" value="TonB-dependent receptor, beta-barrel domain"/>
    <property type="match status" value="1"/>
</dbReference>
<dbReference type="AlphaFoldDB" id="A0A2S7II13"/>
<dbReference type="EMBL" id="PTRA01000004">
    <property type="protein sequence ID" value="PQA55629.1"/>
    <property type="molecule type" value="Genomic_DNA"/>
</dbReference>
<dbReference type="OrthoDB" id="9768177at2"/>
<dbReference type="InterPro" id="IPR000531">
    <property type="entry name" value="Beta-barrel_TonB"/>
</dbReference>
<evidence type="ECO:0000256" key="7">
    <source>
        <dbReference type="ARBA" id="ARBA00023237"/>
    </source>
</evidence>
<dbReference type="NCBIfam" id="TIGR04057">
    <property type="entry name" value="SusC_RagA_signa"/>
    <property type="match status" value="1"/>
</dbReference>
<gene>
    <name evidence="13" type="ORF">C5O19_19655</name>
</gene>
<evidence type="ECO:0000256" key="1">
    <source>
        <dbReference type="ARBA" id="ARBA00004571"/>
    </source>
</evidence>
<dbReference type="RefSeq" id="WP_104715090.1">
    <property type="nucleotide sequence ID" value="NZ_PTRA01000004.1"/>
</dbReference>
<evidence type="ECO:0000259" key="12">
    <source>
        <dbReference type="Pfam" id="PF07715"/>
    </source>
</evidence>
<evidence type="ECO:0000256" key="5">
    <source>
        <dbReference type="ARBA" id="ARBA00023077"/>
    </source>
</evidence>
<evidence type="ECO:0000256" key="6">
    <source>
        <dbReference type="ARBA" id="ARBA00023136"/>
    </source>
</evidence>
<evidence type="ECO:0000256" key="4">
    <source>
        <dbReference type="ARBA" id="ARBA00022692"/>
    </source>
</evidence>
<dbReference type="InterPro" id="IPR036942">
    <property type="entry name" value="Beta-barrel_TonB_sf"/>
</dbReference>
<keyword evidence="5 9" id="KW-0798">TonB box</keyword>
<keyword evidence="3 8" id="KW-1134">Transmembrane beta strand</keyword>
<dbReference type="PROSITE" id="PS52016">
    <property type="entry name" value="TONB_DEPENDENT_REC_3"/>
    <property type="match status" value="1"/>
</dbReference>
<sequence>MKQYYLLLLAFLCLAVTSEGWTQTTTVKGVARAKDTGEVLPGVSILVKGTTSGTVTNAVGVYSLSVPDANATLIFSFVGYTPQEIALAGRTTLDVELESDDKKLNEVVVIGYGQVNRRDLTGSVSTVKGQDLLRNIPVSVNQSLQGQIAGVNVNKGDGAPGGGISMTIRGANSFTGSEPLYVIDGIPFTSAATPAGAEGSMQTINVLANMNPQDIESIEVLKDASATAIYGSRGANGVVLITTKKGKAGKDRVEFTTNLSLGRVSKRIPMLNGYQYALFQNEAYANASKYIGTTLEVPFPGKIGRDPVLGENTYLPGPEDYRDGLPEGTQYPAGFKGTNWQDEVFRPAVTQDYTLSVSGGNDRGTYLISGNYLDQQGVLLNSGFKRYSLQFNLERKIGKLLTIGTSNNIAYTTYQLGKTNTSGAQPSLISSTIFFPSTYPVNDPNSAFRESLINTSNLANPYKTTQSARDFTYSTRVYTTAFAQLNFTPALNFRQRMGYNYNLNSREIYYGRDLNEGRTPVNGFGMVSDNNYSQLTMESILTYIKTFGTKHNINAVAAYTYEKGVSEYKTMSATGFPTDLTKNFNLRAGLRPSPLQNGRNDNALMSVLGRVNYSYDGKYLFTASFRRDGSSKFAIRNKWANFASFALAWNAGEEEFIRNLGVFSTLKVRTSVGQTGNQGIGPYGSIYATTIANVPFGGSEQSGFAVDNGRGLVDPNIKWETTTQYDFGVDFGFMNNRFNVTVDLYKKHTKDLLQTIQIAPSNGFNTMLTNYGTVENKGLEITAVGTLVQQNAFKWDLNANISFNRNKIMDLPADQFAQRLYYSYDNIFIQRNGYPIGTIYGLVEDGYYDDIAEVRADPQFANWSETQLRSKLGEIKYKNMDNNPASISESTDRTIIGNTNPDFTYGFTNNFSYKGFNLSIFFQGVQGGNIVNTNLLKVRMNQLGNVPQWAYDTRWTEDNKADAKWPRADASQVRVMLFSDRYLEDASYLRLKTVNLGYTFKTPVKYVESLNVYGSLGNLLTFSKYSWYDPDVNSFGGDASRRGVDMNSYPNNRTITLGFKASF</sequence>
<evidence type="ECO:0000313" key="14">
    <source>
        <dbReference type="Proteomes" id="UP000239590"/>
    </source>
</evidence>
<dbReference type="InterPro" id="IPR008969">
    <property type="entry name" value="CarboxyPept-like_regulatory"/>
</dbReference>
<name>A0A2S7II13_9BACT</name>
<evidence type="ECO:0000256" key="9">
    <source>
        <dbReference type="RuleBase" id="RU003357"/>
    </source>
</evidence>